<dbReference type="AlphaFoldDB" id="A0A060NW88"/>
<dbReference type="GO" id="GO:0005829">
    <property type="term" value="C:cytosol"/>
    <property type="evidence" value="ECO:0007669"/>
    <property type="project" value="TreeGrafter"/>
</dbReference>
<dbReference type="KEGG" id="cbab:SMCB_1570"/>
<reference evidence="4 5" key="1">
    <citation type="journal article" date="2014" name="Nat. Commun.">
        <title>Physiological and genomic features of highly alkaliphilic hydrogen-utilizing Betaproteobacteria from a continental serpentinizing site.</title>
        <authorList>
            <person name="Suzuki S."/>
            <person name="Kuenen J.G."/>
            <person name="Schipper K."/>
            <person name="van der Velde S."/>
            <person name="Ishii S."/>
            <person name="Wu A."/>
            <person name="Sorokin D.Y."/>
            <person name="Tenney A."/>
            <person name="Meng X.Y."/>
            <person name="Morrill P.L."/>
            <person name="Kamagata Y."/>
            <person name="Muyzer G."/>
            <person name="Nealson K.H."/>
        </authorList>
    </citation>
    <scope>NUCLEOTIDE SEQUENCE [LARGE SCALE GENOMIC DNA]</scope>
    <source>
        <strain evidence="4 5">B1</strain>
    </source>
</reference>
<dbReference type="SUPFAM" id="SSF143456">
    <property type="entry name" value="VC0467-like"/>
    <property type="match status" value="2"/>
</dbReference>
<feature type="region of interest" description="Disordered" evidence="3">
    <location>
        <begin position="123"/>
        <end position="163"/>
    </location>
</feature>
<evidence type="ECO:0000256" key="3">
    <source>
        <dbReference type="SAM" id="MobiDB-lite"/>
    </source>
</evidence>
<proteinExistence type="inferred from homology"/>
<accession>A0A060NW88</accession>
<evidence type="ECO:0000313" key="5">
    <source>
        <dbReference type="Proteomes" id="UP000066014"/>
    </source>
</evidence>
<dbReference type="Pfam" id="PF02622">
    <property type="entry name" value="DUF179"/>
    <property type="match status" value="2"/>
</dbReference>
<dbReference type="InterPro" id="IPR003774">
    <property type="entry name" value="AlgH-like"/>
</dbReference>
<sequence length="264" mass="27824">MHGMNSDFAPTDLTHHFLIAMPGLKDELFGKSVVFLCEHSPRGAMGLIINKPSHLTVGELFEKVDLPLRRSELAPQPVLLGGPLQTDRGFVLHPAMGAVQAVGSDHTPPAVARALREALAGLESDDAAQPERDASARNEQPVDDPNVQPDAPPDAQSEASAPSALPSAYAASLKIAGSGLEMTSSRDVLEAMACGAGPSKMLFTLGYASWGEGQLESEIGENSWLTVDADPALIFDTPLAQRYEKAMALLGLQSWMLAPGAGHA</sequence>
<comment type="similarity">
    <text evidence="1 2">Belongs to the UPF0301 (AlgH) family.</text>
</comment>
<name>A0A060NW88_9BURK</name>
<dbReference type="EMBL" id="AP014569">
    <property type="protein sequence ID" value="BAO83798.1"/>
    <property type="molecule type" value="Genomic_DNA"/>
</dbReference>
<dbReference type="HAMAP" id="MF_00758">
    <property type="entry name" value="UPF0301"/>
    <property type="match status" value="1"/>
</dbReference>
<dbReference type="Proteomes" id="UP000066014">
    <property type="component" value="Chromosome"/>
</dbReference>
<evidence type="ECO:0000313" key="4">
    <source>
        <dbReference type="EMBL" id="BAO83798.1"/>
    </source>
</evidence>
<protein>
    <recommendedName>
        <fullName evidence="2">UPF0301 protein SMCB_1570</fullName>
    </recommendedName>
</protein>
<organism evidence="4 5">
    <name type="scientific">Serpentinimonas maccroryi</name>
    <dbReference type="NCBI Taxonomy" id="1458426"/>
    <lineage>
        <taxon>Bacteria</taxon>
        <taxon>Pseudomonadati</taxon>
        <taxon>Pseudomonadota</taxon>
        <taxon>Betaproteobacteria</taxon>
        <taxon>Burkholderiales</taxon>
        <taxon>Comamonadaceae</taxon>
        <taxon>Serpentinimonas</taxon>
    </lineage>
</organism>
<evidence type="ECO:0000256" key="2">
    <source>
        <dbReference type="HAMAP-Rule" id="MF_00758"/>
    </source>
</evidence>
<dbReference type="PANTHER" id="PTHR30327:SF1">
    <property type="entry name" value="UPF0301 PROTEIN YQGE"/>
    <property type="match status" value="1"/>
</dbReference>
<dbReference type="HOGENOM" id="CLU_057596_1_0_4"/>
<dbReference type="STRING" id="1458426.SMCB_1570"/>
<keyword evidence="5" id="KW-1185">Reference proteome</keyword>
<dbReference type="Gene3D" id="3.40.1740.10">
    <property type="entry name" value="VC0467-like"/>
    <property type="match status" value="1"/>
</dbReference>
<gene>
    <name evidence="4" type="ORF">SMCB_1570</name>
</gene>
<dbReference type="PANTHER" id="PTHR30327">
    <property type="entry name" value="UNCHARACTERIZED PROTEIN YQGE"/>
    <property type="match status" value="1"/>
</dbReference>
<evidence type="ECO:0000256" key="1">
    <source>
        <dbReference type="ARBA" id="ARBA00009600"/>
    </source>
</evidence>